<keyword evidence="7" id="KW-1185">Reference proteome</keyword>
<dbReference type="SUPFAM" id="SSF55961">
    <property type="entry name" value="Bet v1-like"/>
    <property type="match status" value="1"/>
</dbReference>
<organism evidence="6 7">
    <name type="scientific">Rubricoccus marinus</name>
    <dbReference type="NCBI Taxonomy" id="716817"/>
    <lineage>
        <taxon>Bacteria</taxon>
        <taxon>Pseudomonadati</taxon>
        <taxon>Rhodothermota</taxon>
        <taxon>Rhodothermia</taxon>
        <taxon>Rhodothermales</taxon>
        <taxon>Rubricoccaceae</taxon>
        <taxon>Rubricoccus</taxon>
    </lineage>
</organism>
<dbReference type="CDD" id="cd07820">
    <property type="entry name" value="SRPBCC_3"/>
    <property type="match status" value="1"/>
</dbReference>
<dbReference type="InterPro" id="IPR001509">
    <property type="entry name" value="Epimerase_deHydtase"/>
</dbReference>
<dbReference type="RefSeq" id="WP_094546898.1">
    <property type="nucleotide sequence ID" value="NZ_MQWB01000001.1"/>
</dbReference>
<dbReference type="InterPro" id="IPR036291">
    <property type="entry name" value="NAD(P)-bd_dom_sf"/>
</dbReference>
<comment type="caution">
    <text evidence="6">The sequence shown here is derived from an EMBL/GenBank/DDBJ whole genome shotgun (WGS) entry which is preliminary data.</text>
</comment>
<dbReference type="Gene3D" id="3.40.50.720">
    <property type="entry name" value="NAD(P)-binding Rossmann-like Domain"/>
    <property type="match status" value="1"/>
</dbReference>
<dbReference type="Pfam" id="PF03364">
    <property type="entry name" value="Polyketide_cyc"/>
    <property type="match status" value="1"/>
</dbReference>
<gene>
    <name evidence="6" type="ORF">BSZ36_05825</name>
</gene>
<evidence type="ECO:0000313" key="7">
    <source>
        <dbReference type="Proteomes" id="UP000216446"/>
    </source>
</evidence>
<name>A0A259TXN2_9BACT</name>
<dbReference type="Pfam" id="PF01370">
    <property type="entry name" value="Epimerase"/>
    <property type="match status" value="1"/>
</dbReference>
<feature type="domain" description="NAD-dependent epimerase/dehydratase" evidence="3">
    <location>
        <begin position="166"/>
        <end position="390"/>
    </location>
</feature>
<dbReference type="EMBL" id="MQWB01000001">
    <property type="protein sequence ID" value="OZC02535.1"/>
    <property type="molecule type" value="Genomic_DNA"/>
</dbReference>
<evidence type="ECO:0000256" key="1">
    <source>
        <dbReference type="ARBA" id="ARBA00008918"/>
    </source>
</evidence>
<evidence type="ECO:0000313" key="6">
    <source>
        <dbReference type="EMBL" id="OZC02535.1"/>
    </source>
</evidence>
<evidence type="ECO:0000259" key="4">
    <source>
        <dbReference type="Pfam" id="PF03364"/>
    </source>
</evidence>
<dbReference type="Proteomes" id="UP000216446">
    <property type="component" value="Unassembled WGS sequence"/>
</dbReference>
<sequence>MSHFVARSPVPVSAATLFDWHERPGAFARLSPPWQDVSLERFDGIQPGDRAVIRLGVGPAAIRWTAEHHGYSRACDEGDAACEFRDTQISGPFAAWEHVHRAIPRGPEASELEDDVTYTLPLAPVSTAVGGGIARGQLERMFGYRHRVTQEDLARHAAWDGEPWTIAITGSTGLIGSALCAFFGGGGHRIVRLVRSREDLRTWDRGENERAILWNPASGEIDVDGLAALAPQAVIHLAGEPVFGFPWSTAKKRRIWESRTRGTLLLSRALAALPTPPEVFISASASGIYGHTGSRPTTESEPPGTGFLAEVCQAWEAATADAEAAGIRTVHARIGLVLSPAGGMLATLGPLAQLGLAGWPGDGSAFWPWLALDDALYAFHHLLRSSARGPVNLSAPTPAPSKVVVKALGRTLGRPTLGRMPAPVLKTLGGEAAREIALKSVRMVPAALRASGFRYAYPTLDAALGHLYGTAQ</sequence>
<accession>A0A259TXN2</accession>
<dbReference type="InterPro" id="IPR005031">
    <property type="entry name" value="COQ10_START"/>
</dbReference>
<dbReference type="Pfam" id="PF08338">
    <property type="entry name" value="DUF1731"/>
    <property type="match status" value="1"/>
</dbReference>
<dbReference type="InterPro" id="IPR013549">
    <property type="entry name" value="DUF1731"/>
</dbReference>
<dbReference type="SUPFAM" id="SSF51735">
    <property type="entry name" value="NAD(P)-binding Rossmann-fold domains"/>
    <property type="match status" value="1"/>
</dbReference>
<evidence type="ECO:0000256" key="2">
    <source>
        <dbReference type="ARBA" id="ARBA00009353"/>
    </source>
</evidence>
<reference evidence="6 7" key="1">
    <citation type="submission" date="2016-11" db="EMBL/GenBank/DDBJ databases">
        <title>Study of marine rhodopsin-containing bacteria.</title>
        <authorList>
            <person name="Yoshizawa S."/>
            <person name="Kumagai Y."/>
            <person name="Kogure K."/>
        </authorList>
    </citation>
    <scope>NUCLEOTIDE SEQUENCE [LARGE SCALE GENOMIC DNA]</scope>
    <source>
        <strain evidence="6 7">SG-29</strain>
    </source>
</reference>
<dbReference type="InterPro" id="IPR010099">
    <property type="entry name" value="SDR39U1"/>
</dbReference>
<dbReference type="FunCoup" id="A0A259TXN2">
    <property type="interactions" value="328"/>
</dbReference>
<comment type="similarity">
    <text evidence="2">Belongs to the NAD(P)-dependent epimerase/dehydratase family. SDR39U1 subfamily.</text>
</comment>
<dbReference type="InterPro" id="IPR023393">
    <property type="entry name" value="START-like_dom_sf"/>
</dbReference>
<comment type="similarity">
    <text evidence="1">Belongs to the ribosome association toxin RatA family.</text>
</comment>
<evidence type="ECO:0000259" key="3">
    <source>
        <dbReference type="Pfam" id="PF01370"/>
    </source>
</evidence>
<feature type="domain" description="DUF1731" evidence="5">
    <location>
        <begin position="420"/>
        <end position="467"/>
    </location>
</feature>
<dbReference type="NCBIfam" id="TIGR01777">
    <property type="entry name" value="yfcH"/>
    <property type="match status" value="1"/>
</dbReference>
<dbReference type="AlphaFoldDB" id="A0A259TXN2"/>
<evidence type="ECO:0000259" key="5">
    <source>
        <dbReference type="Pfam" id="PF08338"/>
    </source>
</evidence>
<feature type="domain" description="Coenzyme Q-binding protein COQ10 START" evidence="4">
    <location>
        <begin position="10"/>
        <end position="141"/>
    </location>
</feature>
<proteinExistence type="inferred from homology"/>
<dbReference type="OrthoDB" id="9801773at2"/>
<dbReference type="PANTHER" id="PTHR11092:SF0">
    <property type="entry name" value="EPIMERASE FAMILY PROTEIN SDR39U1"/>
    <property type="match status" value="1"/>
</dbReference>
<protein>
    <submittedName>
        <fullName evidence="6">TIGR01777 family protein</fullName>
    </submittedName>
</protein>
<dbReference type="Gene3D" id="3.30.530.20">
    <property type="match status" value="1"/>
</dbReference>
<dbReference type="PANTHER" id="PTHR11092">
    <property type="entry name" value="SUGAR NUCLEOTIDE EPIMERASE RELATED"/>
    <property type="match status" value="1"/>
</dbReference>
<dbReference type="InParanoid" id="A0A259TXN2"/>